<dbReference type="InterPro" id="IPR003869">
    <property type="entry name" value="Polysac_CapD-like"/>
</dbReference>
<protein>
    <submittedName>
        <fullName evidence="4">Polysaccharide biosynthesis protein</fullName>
    </submittedName>
</protein>
<comment type="caution">
    <text evidence="4">The sequence shown here is derived from an EMBL/GenBank/DDBJ whole genome shotgun (WGS) entry which is preliminary data.</text>
</comment>
<gene>
    <name evidence="4" type="ORF">EA187_17605</name>
</gene>
<dbReference type="EMBL" id="SADD01000014">
    <property type="protein sequence ID" value="RVU42154.1"/>
    <property type="molecule type" value="Genomic_DNA"/>
</dbReference>
<organism evidence="4 5">
    <name type="scientific">Lujinxingia sediminis</name>
    <dbReference type="NCBI Taxonomy" id="2480984"/>
    <lineage>
        <taxon>Bacteria</taxon>
        <taxon>Deltaproteobacteria</taxon>
        <taxon>Bradymonadales</taxon>
        <taxon>Lujinxingiaceae</taxon>
        <taxon>Lujinxingia</taxon>
    </lineage>
</organism>
<accession>A0ABY0CNZ9</accession>
<dbReference type="CDD" id="cd05237">
    <property type="entry name" value="UDP_invert_4-6DH_SDR_e"/>
    <property type="match status" value="1"/>
</dbReference>
<keyword evidence="2" id="KW-0812">Transmembrane</keyword>
<dbReference type="InterPro" id="IPR036291">
    <property type="entry name" value="NAD(P)-bd_dom_sf"/>
</dbReference>
<dbReference type="PANTHER" id="PTHR43318:SF1">
    <property type="entry name" value="POLYSACCHARIDE BIOSYNTHESIS PROTEIN EPSC-RELATED"/>
    <property type="match status" value="1"/>
</dbReference>
<dbReference type="Pfam" id="PF02719">
    <property type="entry name" value="Polysacc_synt_2"/>
    <property type="match status" value="1"/>
</dbReference>
<name>A0ABY0CNZ9_9DELT</name>
<keyword evidence="2" id="KW-0472">Membrane</keyword>
<dbReference type="SUPFAM" id="SSF51735">
    <property type="entry name" value="NAD(P)-binding Rossmann-fold domains"/>
    <property type="match status" value="2"/>
</dbReference>
<evidence type="ECO:0000259" key="3">
    <source>
        <dbReference type="Pfam" id="PF02719"/>
    </source>
</evidence>
<evidence type="ECO:0000313" key="4">
    <source>
        <dbReference type="EMBL" id="RVU42154.1"/>
    </source>
</evidence>
<feature type="transmembrane region" description="Helical" evidence="2">
    <location>
        <begin position="47"/>
        <end position="69"/>
    </location>
</feature>
<comment type="similarity">
    <text evidence="1">Belongs to the polysaccharide synthase family.</text>
</comment>
<evidence type="ECO:0000256" key="1">
    <source>
        <dbReference type="ARBA" id="ARBA00007430"/>
    </source>
</evidence>
<dbReference type="Gene3D" id="3.40.50.720">
    <property type="entry name" value="NAD(P)-binding Rossmann-like Domain"/>
    <property type="match status" value="2"/>
</dbReference>
<evidence type="ECO:0000313" key="5">
    <source>
        <dbReference type="Proteomes" id="UP000282926"/>
    </source>
</evidence>
<feature type="transmembrane region" description="Helical" evidence="2">
    <location>
        <begin position="143"/>
        <end position="164"/>
    </location>
</feature>
<feature type="transmembrane region" description="Helical" evidence="2">
    <location>
        <begin position="111"/>
        <end position="131"/>
    </location>
</feature>
<dbReference type="InterPro" id="IPR051203">
    <property type="entry name" value="Polysaccharide_Synthase-Rel"/>
</dbReference>
<feature type="transmembrane region" description="Helical" evidence="2">
    <location>
        <begin position="81"/>
        <end position="99"/>
    </location>
</feature>
<keyword evidence="2" id="KW-1133">Transmembrane helix</keyword>
<evidence type="ECO:0000256" key="2">
    <source>
        <dbReference type="SAM" id="Phobius"/>
    </source>
</evidence>
<dbReference type="Proteomes" id="UP000282926">
    <property type="component" value="Unassembled WGS sequence"/>
</dbReference>
<keyword evidence="5" id="KW-1185">Reference proteome</keyword>
<sequence>MSGSNAPQRASGPGCLGQRMGASLMAMNTLSRWMEPLSRLPAGWRSAILALAHLAFFSAAYLGSFLFRFDLRIPAEYLPTLGGGLLVLLGVKTIVFAYLKMFQGWWKYVSLYDIISLAYALAISALIFMAINTLVLRPESFPRSIYLLDFTLSLVLLGGVRGALRLVREAMALSATPRRARNLMIVGAGDAGDLMVREINRSPNLRLRPLLFVDDDPYKRGLRLHGIPVEGPLDRIAQLVERHDIEEIIIALPPEEQHQVRRVIELAAPLGVHTRILPAVEAMLHQEISLDRLREVSIADLLRRDPVELDLESLAGFLKDRRVLVTGAGGSIGSELCRQIAGFSPSTLVLVEQAETPLFEIHRELNPNDDRPVVPCVASVADAGRMRAIFETHRPQVVLHAAAYKHVPLMEQSPAEAVKNNVRGTEIVARLSAEMGVSTFVLISTDKAVNPTSVMGATKRVTEWIVARLGQEHPDTRFCAVRFGNVLGSNGSVVPIFRDQIRRGGPVTVTHPEMTRYFMTIPEAVQLVLQAASFESQASLFILDMGRPVRIADLARDMIRLSGANEAMIPIVFTGIRPGEKLFEELTLDEEDVDRTEHAQIFVGKTSSGPPEHFDALYHELLAAADRGDHSGVRALLADLIPDYQSPHTDATVLELPRLRAAR</sequence>
<dbReference type="Pfam" id="PF13727">
    <property type="entry name" value="CoA_binding_3"/>
    <property type="match status" value="1"/>
</dbReference>
<proteinExistence type="inferred from homology"/>
<dbReference type="PANTHER" id="PTHR43318">
    <property type="entry name" value="UDP-N-ACETYLGLUCOSAMINE 4,6-DEHYDRATASE"/>
    <property type="match status" value="1"/>
</dbReference>
<reference evidence="4 5" key="1">
    <citation type="submission" date="2019-01" db="EMBL/GenBank/DDBJ databases">
        <title>Lujinxingia litoralis gen. nov., sp. nov. and Lujinxingia sediminis gen. nov., sp. nov., new members in the order Bradymonadales, isolated from coastal sediment.</title>
        <authorList>
            <person name="Li C.-M."/>
        </authorList>
    </citation>
    <scope>NUCLEOTIDE SEQUENCE [LARGE SCALE GENOMIC DNA]</scope>
    <source>
        <strain evidence="4 5">SEH01</strain>
    </source>
</reference>
<feature type="domain" description="Polysaccharide biosynthesis protein CapD-like" evidence="3">
    <location>
        <begin position="323"/>
        <end position="604"/>
    </location>
</feature>